<protein>
    <recommendedName>
        <fullName evidence="3">DUF5723 domain-containing protein</fullName>
    </recommendedName>
</protein>
<gene>
    <name evidence="1" type="ORF">QQ008_14055</name>
</gene>
<dbReference type="Proteomes" id="UP001172082">
    <property type="component" value="Unassembled WGS sequence"/>
</dbReference>
<dbReference type="EMBL" id="JAUJEA010000004">
    <property type="protein sequence ID" value="MDN5202506.1"/>
    <property type="molecule type" value="Genomic_DNA"/>
</dbReference>
<evidence type="ECO:0000313" key="1">
    <source>
        <dbReference type="EMBL" id="MDN5202506.1"/>
    </source>
</evidence>
<dbReference type="RefSeq" id="WP_346752530.1">
    <property type="nucleotide sequence ID" value="NZ_JAUJEA010000004.1"/>
</dbReference>
<accession>A0ABT8KP57</accession>
<keyword evidence="2" id="KW-1185">Reference proteome</keyword>
<reference evidence="1" key="1">
    <citation type="submission" date="2023-06" db="EMBL/GenBank/DDBJ databases">
        <title>Genomic of Parafulvivirga corallium.</title>
        <authorList>
            <person name="Wang G."/>
        </authorList>
    </citation>
    <scope>NUCLEOTIDE SEQUENCE</scope>
    <source>
        <strain evidence="1">BMA10</strain>
    </source>
</reference>
<name>A0ABT8KP57_9BACT</name>
<dbReference type="NCBIfam" id="NF047436">
    <property type="entry name" value="LA_2272_repeat"/>
    <property type="match status" value="1"/>
</dbReference>
<sequence length="385" mass="41658">MKMIGTKTTTTKRFILLISLFLWNITLSNDLNAQGKSEHVKTMPAQLTFLHPLGTNGMSAGETVNNFSINMLVGMSAGVRGAELGGLANLSKGDIRGLQVAGLANSSFGYLNGLQAAGLANFNKGPVNGLQVAGLINATTAPVIGAQLAGLVNTSTKDVHGFQASGIVNTTVGRMQGLQLGLVNVAIEEVSGSQIGLVNFTRKINGFQLGLVNVADSVGKGAGFGLINYYKNGYHRFEIESNETFYANATFKSGVEKFYVIYTVGFKTDQDKVFWAPGIGFGGLFRLSQNWDLNTDLISRHVNEDESWTDELNMLNTLRLNFAHNFTDKFALYGGPSFNMIISGIKNEEGMVIGDSFAPSWDFYDKIGRKNRVKMFIGFNAGIRL</sequence>
<dbReference type="InterPro" id="IPR058093">
    <property type="entry name" value="LA_2272-like"/>
</dbReference>
<comment type="caution">
    <text evidence="1">The sequence shown here is derived from an EMBL/GenBank/DDBJ whole genome shotgun (WGS) entry which is preliminary data.</text>
</comment>
<evidence type="ECO:0008006" key="3">
    <source>
        <dbReference type="Google" id="ProtNLM"/>
    </source>
</evidence>
<proteinExistence type="predicted"/>
<organism evidence="1 2">
    <name type="scientific">Splendidivirga corallicola</name>
    <dbReference type="NCBI Taxonomy" id="3051826"/>
    <lineage>
        <taxon>Bacteria</taxon>
        <taxon>Pseudomonadati</taxon>
        <taxon>Bacteroidota</taxon>
        <taxon>Cytophagia</taxon>
        <taxon>Cytophagales</taxon>
        <taxon>Splendidivirgaceae</taxon>
        <taxon>Splendidivirga</taxon>
    </lineage>
</organism>
<evidence type="ECO:0000313" key="2">
    <source>
        <dbReference type="Proteomes" id="UP001172082"/>
    </source>
</evidence>